<evidence type="ECO:0000256" key="4">
    <source>
        <dbReference type="HAMAP-Rule" id="MF_00636"/>
    </source>
</evidence>
<organism evidence="7 8">
    <name type="scientific">Bhargavaea ullalensis</name>
    <dbReference type="NCBI Taxonomy" id="1265685"/>
    <lineage>
        <taxon>Bacteria</taxon>
        <taxon>Bacillati</taxon>
        <taxon>Bacillota</taxon>
        <taxon>Bacilli</taxon>
        <taxon>Bacillales</taxon>
        <taxon>Caryophanaceae</taxon>
        <taxon>Bhargavaea</taxon>
    </lineage>
</organism>
<name>A0ABV2GF04_9BACL</name>
<dbReference type="NCBIfam" id="NF003828">
    <property type="entry name" value="PRK05416.1"/>
    <property type="match status" value="1"/>
</dbReference>
<dbReference type="RefSeq" id="WP_354198999.1">
    <property type="nucleotide sequence ID" value="NZ_JBEPLW010000031.1"/>
</dbReference>
<keyword evidence="3 4" id="KW-0342">GTP-binding</keyword>
<dbReference type="PANTHER" id="PTHR30448">
    <property type="entry name" value="RNASE ADAPTER PROTEIN RAPZ"/>
    <property type="match status" value="1"/>
</dbReference>
<dbReference type="SUPFAM" id="SSF52540">
    <property type="entry name" value="P-loop containing nucleoside triphosphate hydrolases"/>
    <property type="match status" value="1"/>
</dbReference>
<proteinExistence type="inferred from homology"/>
<keyword evidence="1 4" id="KW-0547">Nucleotide-binding</keyword>
<dbReference type="InterPro" id="IPR005337">
    <property type="entry name" value="RapZ-like"/>
</dbReference>
<evidence type="ECO:0000259" key="6">
    <source>
        <dbReference type="Pfam" id="PF22740"/>
    </source>
</evidence>
<dbReference type="Proteomes" id="UP001549099">
    <property type="component" value="Unassembled WGS sequence"/>
</dbReference>
<accession>A0ABV2GF04</accession>
<gene>
    <name evidence="7" type="ORF">ABID49_002643</name>
</gene>
<dbReference type="Pfam" id="PF03668">
    <property type="entry name" value="RapZ-like_N"/>
    <property type="match status" value="1"/>
</dbReference>
<dbReference type="Gene3D" id="3.40.50.300">
    <property type="entry name" value="P-loop containing nucleotide triphosphate hydrolases"/>
    <property type="match status" value="1"/>
</dbReference>
<dbReference type="PIRSF" id="PIRSF005052">
    <property type="entry name" value="P-loopkin"/>
    <property type="match status" value="1"/>
</dbReference>
<evidence type="ECO:0000313" key="7">
    <source>
        <dbReference type="EMBL" id="MET3576714.1"/>
    </source>
</evidence>
<dbReference type="InterPro" id="IPR053930">
    <property type="entry name" value="RapZ-like_N"/>
</dbReference>
<dbReference type="EMBL" id="JBEPLW010000031">
    <property type="protein sequence ID" value="MET3576714.1"/>
    <property type="molecule type" value="Genomic_DNA"/>
</dbReference>
<evidence type="ECO:0000256" key="2">
    <source>
        <dbReference type="ARBA" id="ARBA00022840"/>
    </source>
</evidence>
<feature type="binding site" evidence="4">
    <location>
        <begin position="20"/>
        <end position="27"/>
    </location>
    <ligand>
        <name>ATP</name>
        <dbReference type="ChEBI" id="CHEBI:30616"/>
    </ligand>
</feature>
<keyword evidence="2 4" id="KW-0067">ATP-binding</keyword>
<protein>
    <submittedName>
        <fullName evidence="7">UPF0042 nucleotide-binding protein</fullName>
    </submittedName>
</protein>
<comment type="caution">
    <text evidence="7">The sequence shown here is derived from an EMBL/GenBank/DDBJ whole genome shotgun (WGS) entry which is preliminary data.</text>
</comment>
<evidence type="ECO:0000313" key="8">
    <source>
        <dbReference type="Proteomes" id="UP001549099"/>
    </source>
</evidence>
<evidence type="ECO:0000256" key="3">
    <source>
        <dbReference type="ARBA" id="ARBA00023134"/>
    </source>
</evidence>
<reference evidence="7 8" key="1">
    <citation type="submission" date="2024-06" db="EMBL/GenBank/DDBJ databases">
        <title>Genomic Encyclopedia of Type Strains, Phase IV (KMG-IV): sequencing the most valuable type-strain genomes for metagenomic binning, comparative biology and taxonomic classification.</title>
        <authorList>
            <person name="Goeker M."/>
        </authorList>
    </citation>
    <scope>NUCLEOTIDE SEQUENCE [LARGE SCALE GENOMIC DNA]</scope>
    <source>
        <strain evidence="7 8">DSM 26128</strain>
    </source>
</reference>
<feature type="binding site" evidence="4">
    <location>
        <begin position="71"/>
        <end position="74"/>
    </location>
    <ligand>
        <name>GTP</name>
        <dbReference type="ChEBI" id="CHEBI:37565"/>
    </ligand>
</feature>
<dbReference type="InterPro" id="IPR053931">
    <property type="entry name" value="RapZ_C"/>
</dbReference>
<dbReference type="InterPro" id="IPR027417">
    <property type="entry name" value="P-loop_NTPase"/>
</dbReference>
<feature type="domain" description="RapZ-like N-terminal" evidence="5">
    <location>
        <begin position="13"/>
        <end position="169"/>
    </location>
</feature>
<evidence type="ECO:0000256" key="1">
    <source>
        <dbReference type="ARBA" id="ARBA00022741"/>
    </source>
</evidence>
<dbReference type="Pfam" id="PF22740">
    <property type="entry name" value="PapZ_C"/>
    <property type="match status" value="1"/>
</dbReference>
<dbReference type="HAMAP" id="MF_00636">
    <property type="entry name" value="RapZ_like"/>
    <property type="match status" value="1"/>
</dbReference>
<dbReference type="PANTHER" id="PTHR30448:SF0">
    <property type="entry name" value="RNASE ADAPTER PROTEIN RAPZ"/>
    <property type="match status" value="1"/>
</dbReference>
<evidence type="ECO:0000259" key="5">
    <source>
        <dbReference type="Pfam" id="PF03668"/>
    </source>
</evidence>
<sequence>MTQKQIENKQEKMELVIITGMSGAGKTVAVQSFEDLGFYCIDNLPPELLPTFLSLLGDSDRKLQRVAVVMDMRGREYFDSLIGTLDNLATRENLDTRILFLDADDGTLVKRYKETRRKHPLSGNGLVSDGIRREREMLSELKGRARYIFNTTHMLPRQLREKIVGNFSTAGKGTFTVNVMSFGYKHGIPIDADIVLDVRFLPNPYYIEELKPLTGLQSEVSDYVLKWSDTQELITKLEDLFRFLIPRYKEEGKAQLVIAFGCTGGQHRSVTLAEYFAEQLSSEYKTSVSHRDINHRKG</sequence>
<keyword evidence="8" id="KW-1185">Reference proteome</keyword>
<feature type="domain" description="RapZ C-terminal" evidence="6">
    <location>
        <begin position="176"/>
        <end position="293"/>
    </location>
</feature>